<evidence type="ECO:0000256" key="1">
    <source>
        <dbReference type="ARBA" id="ARBA00004141"/>
    </source>
</evidence>
<feature type="transmembrane region" description="Helical" evidence="7">
    <location>
        <begin position="199"/>
        <end position="220"/>
    </location>
</feature>
<dbReference type="PANTHER" id="PTHR22950:SF461">
    <property type="entry name" value="AMINO ACID TRANSPORTER TRANSMEMBRANE DOMAIN-CONTAINING PROTEIN"/>
    <property type="match status" value="1"/>
</dbReference>
<name>A0AAX4PC07_9CHLO</name>
<evidence type="ECO:0000313" key="10">
    <source>
        <dbReference type="Proteomes" id="UP001472866"/>
    </source>
</evidence>
<comment type="subcellular location">
    <subcellularLocation>
        <location evidence="1">Membrane</location>
        <topology evidence="1">Multi-pass membrane protein</topology>
    </subcellularLocation>
</comment>
<dbReference type="GO" id="GO:0016020">
    <property type="term" value="C:membrane"/>
    <property type="evidence" value="ECO:0007669"/>
    <property type="project" value="UniProtKB-SubCell"/>
</dbReference>
<evidence type="ECO:0000256" key="7">
    <source>
        <dbReference type="SAM" id="Phobius"/>
    </source>
</evidence>
<evidence type="ECO:0000256" key="2">
    <source>
        <dbReference type="ARBA" id="ARBA00022692"/>
    </source>
</evidence>
<keyword evidence="4 7" id="KW-1133">Transmembrane helix</keyword>
<feature type="compositionally biased region" description="Polar residues" evidence="6">
    <location>
        <begin position="75"/>
        <end position="84"/>
    </location>
</feature>
<proteinExistence type="predicted"/>
<gene>
    <name evidence="9" type="ORF">HKI87_08g52700</name>
</gene>
<keyword evidence="5 7" id="KW-0472">Membrane</keyword>
<dbReference type="Pfam" id="PF01490">
    <property type="entry name" value="Aa_trans"/>
    <property type="match status" value="1"/>
</dbReference>
<feature type="transmembrane region" description="Helical" evidence="7">
    <location>
        <begin position="443"/>
        <end position="462"/>
    </location>
</feature>
<dbReference type="Gene3D" id="1.20.1740.10">
    <property type="entry name" value="Amino acid/polyamine transporter I"/>
    <property type="match status" value="1"/>
</dbReference>
<keyword evidence="3" id="KW-0029">Amino-acid transport</keyword>
<dbReference type="Proteomes" id="UP001472866">
    <property type="component" value="Chromosome 08"/>
</dbReference>
<feature type="transmembrane region" description="Helical" evidence="7">
    <location>
        <begin position="226"/>
        <end position="242"/>
    </location>
</feature>
<evidence type="ECO:0000256" key="5">
    <source>
        <dbReference type="ARBA" id="ARBA00023136"/>
    </source>
</evidence>
<evidence type="ECO:0000256" key="4">
    <source>
        <dbReference type="ARBA" id="ARBA00022989"/>
    </source>
</evidence>
<evidence type="ECO:0000256" key="6">
    <source>
        <dbReference type="SAM" id="MobiDB-lite"/>
    </source>
</evidence>
<reference evidence="9 10" key="1">
    <citation type="submission" date="2024-03" db="EMBL/GenBank/DDBJ databases">
        <title>Complete genome sequence of the green alga Chloropicon roscoffensis RCC1871.</title>
        <authorList>
            <person name="Lemieux C."/>
            <person name="Pombert J.-F."/>
            <person name="Otis C."/>
            <person name="Turmel M."/>
        </authorList>
    </citation>
    <scope>NUCLEOTIDE SEQUENCE [LARGE SCALE GENOMIC DNA]</scope>
    <source>
        <strain evidence="9 10">RCC1871</strain>
    </source>
</reference>
<dbReference type="InterPro" id="IPR013057">
    <property type="entry name" value="AA_transpt_TM"/>
</dbReference>
<evidence type="ECO:0000313" key="9">
    <source>
        <dbReference type="EMBL" id="WZN63719.1"/>
    </source>
</evidence>
<feature type="transmembrane region" description="Helical" evidence="7">
    <location>
        <begin position="138"/>
        <end position="161"/>
    </location>
</feature>
<dbReference type="AlphaFoldDB" id="A0AAX4PC07"/>
<evidence type="ECO:0000259" key="8">
    <source>
        <dbReference type="Pfam" id="PF01490"/>
    </source>
</evidence>
<keyword evidence="10" id="KW-1185">Reference proteome</keyword>
<keyword evidence="2 7" id="KW-0812">Transmembrane</keyword>
<dbReference type="PANTHER" id="PTHR22950">
    <property type="entry name" value="AMINO ACID TRANSPORTER"/>
    <property type="match status" value="1"/>
</dbReference>
<feature type="compositionally biased region" description="Basic and acidic residues" evidence="6">
    <location>
        <begin position="85"/>
        <end position="104"/>
    </location>
</feature>
<feature type="transmembrane region" description="Helical" evidence="7">
    <location>
        <begin position="369"/>
        <end position="392"/>
    </location>
</feature>
<dbReference type="EMBL" id="CP151508">
    <property type="protein sequence ID" value="WZN63719.1"/>
    <property type="molecule type" value="Genomic_DNA"/>
</dbReference>
<protein>
    <submittedName>
        <fullName evidence="9">Amino acid transporter</fullName>
    </submittedName>
</protein>
<dbReference type="GO" id="GO:0015179">
    <property type="term" value="F:L-amino acid transmembrane transporter activity"/>
    <property type="evidence" value="ECO:0007669"/>
    <property type="project" value="TreeGrafter"/>
</dbReference>
<feature type="region of interest" description="Disordered" evidence="6">
    <location>
        <begin position="65"/>
        <end position="106"/>
    </location>
</feature>
<keyword evidence="3" id="KW-0813">Transport</keyword>
<accession>A0AAX4PC07</accession>
<feature type="transmembrane region" description="Helical" evidence="7">
    <location>
        <begin position="328"/>
        <end position="349"/>
    </location>
</feature>
<evidence type="ECO:0000256" key="3">
    <source>
        <dbReference type="ARBA" id="ARBA00022970"/>
    </source>
</evidence>
<organism evidence="9 10">
    <name type="scientific">Chloropicon roscoffensis</name>
    <dbReference type="NCBI Taxonomy" id="1461544"/>
    <lineage>
        <taxon>Eukaryota</taxon>
        <taxon>Viridiplantae</taxon>
        <taxon>Chlorophyta</taxon>
        <taxon>Chloropicophyceae</taxon>
        <taxon>Chloropicales</taxon>
        <taxon>Chloropicaceae</taxon>
        <taxon>Chloropicon</taxon>
    </lineage>
</organism>
<feature type="transmembrane region" description="Helical" evidence="7">
    <location>
        <begin position="482"/>
        <end position="506"/>
    </location>
</feature>
<feature type="transmembrane region" description="Helical" evidence="7">
    <location>
        <begin position="249"/>
        <end position="272"/>
    </location>
</feature>
<feature type="domain" description="Amino acid transporter transmembrane" evidence="8">
    <location>
        <begin position="109"/>
        <end position="494"/>
    </location>
</feature>
<feature type="transmembrane region" description="Helical" evidence="7">
    <location>
        <begin position="413"/>
        <end position="437"/>
    </location>
</feature>
<sequence>MAGSDVEAPAPASLEVVKKANSMDVVASLRNVNDMKAMDDPKMIGSIASIEGSLKSLASKVSGTSASVRGPARSLVSSIRTSDGTVREDAKEMQPEDGEPDHQHGPARVSSWYHTSFNLMAEIMGTGILSLPSTMAGLGYILGSFSIVVFAIGVYYAGFILSKVKNRYYKQVLSYGDMSYIIHGEVFEKFTRGLLYANWYSLMCYYILALASCLMSAFYWRTDICFWMWGLMAVAILVPFAQPRTFHAISFFSLLSTVSIIVAVAIIAAAFITGTTTEEEFVPPTWKVPQQPFLAGYSNIANILFAFQGQSEFYEMASEMKNPKKFPFSLGVSQVIMASMYLFTALLAYTYGGANVNGFILYSLPENALRTVCSLLVGVHIIVAYMITNQPLAYKTHEFLSKATIHASGTKPALIHLAITSVFLAIGYIVSNVIPFFADMQGVISAFAAAPIIFFFPAYFYIQACRKNGDWAGVPIYEKAWLATMIVVLFPFCFGVGLVSSISGIATNWSGSDQKPFQCIVASQL</sequence>